<protein>
    <recommendedName>
        <fullName evidence="7">RING-type domain-containing protein</fullName>
    </recommendedName>
</protein>
<keyword evidence="1" id="KW-0479">Metal-binding</keyword>
<keyword evidence="2" id="KW-0863">Zinc-finger</keyword>
<dbReference type="SUPFAM" id="SSF57850">
    <property type="entry name" value="RING/U-box"/>
    <property type="match status" value="1"/>
</dbReference>
<evidence type="ECO:0000256" key="4">
    <source>
        <dbReference type="SAM" id="MobiDB-lite"/>
    </source>
</evidence>
<evidence type="ECO:0008006" key="7">
    <source>
        <dbReference type="Google" id="ProtNLM"/>
    </source>
</evidence>
<reference evidence="5 6" key="1">
    <citation type="journal article" date="2012" name="Proc. Natl. Acad. Sci. U.S.A.">
        <title>Comparative genomics of Ceriporiopsis subvermispora and Phanerochaete chrysosporium provide insight into selective ligninolysis.</title>
        <authorList>
            <person name="Fernandez-Fueyo E."/>
            <person name="Ruiz-Duenas F.J."/>
            <person name="Ferreira P."/>
            <person name="Floudas D."/>
            <person name="Hibbett D.S."/>
            <person name="Canessa P."/>
            <person name="Larrondo L.F."/>
            <person name="James T.Y."/>
            <person name="Seelenfreund D."/>
            <person name="Lobos S."/>
            <person name="Polanco R."/>
            <person name="Tello M."/>
            <person name="Honda Y."/>
            <person name="Watanabe T."/>
            <person name="Watanabe T."/>
            <person name="Ryu J.S."/>
            <person name="Kubicek C.P."/>
            <person name="Schmoll M."/>
            <person name="Gaskell J."/>
            <person name="Hammel K.E."/>
            <person name="St John F.J."/>
            <person name="Vanden Wymelenberg A."/>
            <person name="Sabat G."/>
            <person name="Splinter BonDurant S."/>
            <person name="Syed K."/>
            <person name="Yadav J.S."/>
            <person name="Doddapaneni H."/>
            <person name="Subramanian V."/>
            <person name="Lavin J.L."/>
            <person name="Oguiza J.A."/>
            <person name="Perez G."/>
            <person name="Pisabarro A.G."/>
            <person name="Ramirez L."/>
            <person name="Santoyo F."/>
            <person name="Master E."/>
            <person name="Coutinho P.M."/>
            <person name="Henrissat B."/>
            <person name="Lombard V."/>
            <person name="Magnuson J.K."/>
            <person name="Kuees U."/>
            <person name="Hori C."/>
            <person name="Igarashi K."/>
            <person name="Samejima M."/>
            <person name="Held B.W."/>
            <person name="Barry K.W."/>
            <person name="LaButti K.M."/>
            <person name="Lapidus A."/>
            <person name="Lindquist E.A."/>
            <person name="Lucas S.M."/>
            <person name="Riley R."/>
            <person name="Salamov A.A."/>
            <person name="Hoffmeister D."/>
            <person name="Schwenk D."/>
            <person name="Hadar Y."/>
            <person name="Yarden O."/>
            <person name="de Vries R.P."/>
            <person name="Wiebenga A."/>
            <person name="Stenlid J."/>
            <person name="Eastwood D."/>
            <person name="Grigoriev I.V."/>
            <person name="Berka R.M."/>
            <person name="Blanchette R.A."/>
            <person name="Kersten P."/>
            <person name="Martinez A.T."/>
            <person name="Vicuna R."/>
            <person name="Cullen D."/>
        </authorList>
    </citation>
    <scope>NUCLEOTIDE SEQUENCE [LARGE SCALE GENOMIC DNA]</scope>
    <source>
        <strain evidence="5 6">B</strain>
    </source>
</reference>
<accession>M2QLR5</accession>
<name>M2QLR5_CERS8</name>
<dbReference type="InterPro" id="IPR013083">
    <property type="entry name" value="Znf_RING/FYVE/PHD"/>
</dbReference>
<evidence type="ECO:0000256" key="1">
    <source>
        <dbReference type="ARBA" id="ARBA00022723"/>
    </source>
</evidence>
<evidence type="ECO:0000256" key="2">
    <source>
        <dbReference type="ARBA" id="ARBA00022771"/>
    </source>
</evidence>
<dbReference type="InterPro" id="IPR017907">
    <property type="entry name" value="Znf_RING_CS"/>
</dbReference>
<dbReference type="EMBL" id="KB445795">
    <property type="protein sequence ID" value="EMD37948.1"/>
    <property type="molecule type" value="Genomic_DNA"/>
</dbReference>
<dbReference type="AlphaFoldDB" id="M2QLR5"/>
<gene>
    <name evidence="5" type="ORF">CERSUDRAFT_93478</name>
</gene>
<organism evidence="5 6">
    <name type="scientific">Ceriporiopsis subvermispora (strain B)</name>
    <name type="common">White-rot fungus</name>
    <name type="synonym">Gelatoporia subvermispora</name>
    <dbReference type="NCBI Taxonomy" id="914234"/>
    <lineage>
        <taxon>Eukaryota</taxon>
        <taxon>Fungi</taxon>
        <taxon>Dikarya</taxon>
        <taxon>Basidiomycota</taxon>
        <taxon>Agaricomycotina</taxon>
        <taxon>Agaricomycetes</taxon>
        <taxon>Polyporales</taxon>
        <taxon>Gelatoporiaceae</taxon>
        <taxon>Gelatoporia</taxon>
    </lineage>
</organism>
<sequence length="314" mass="35294">MATRCGHLYCTECATTNFNQDDAMCAICRRPWTFDELVMLYPDYSVGAPPGASAIESGGSEGTRQREHERAKLDTLAAEAVESCLETLEDGKDSDSTWQILSKVDDLAQTLSGAEIEHTAHNLYRCILSLLTELTMTIRLDTGRVRELELDATQLQEAVCNLMDELETSKEDLDRYRRKSESADSLISTLASQTESVVKERNEILERSRTAEERIHALTAELDRIRRSGSGDQRSRDVTAEQENELNALKTEVSNGRLKLEEAAREREKSHDRAERYKTKYLKLKEQIDILHRFAGGDENLGGPVEPPAKAFPV</sequence>
<dbReference type="STRING" id="914234.M2QLR5"/>
<dbReference type="OrthoDB" id="6105938at2759"/>
<dbReference type="PROSITE" id="PS00518">
    <property type="entry name" value="ZF_RING_1"/>
    <property type="match status" value="1"/>
</dbReference>
<dbReference type="GO" id="GO:0008270">
    <property type="term" value="F:zinc ion binding"/>
    <property type="evidence" value="ECO:0007669"/>
    <property type="project" value="UniProtKB-KW"/>
</dbReference>
<evidence type="ECO:0000313" key="6">
    <source>
        <dbReference type="Proteomes" id="UP000016930"/>
    </source>
</evidence>
<feature type="region of interest" description="Disordered" evidence="4">
    <location>
        <begin position="226"/>
        <end position="245"/>
    </location>
</feature>
<dbReference type="HOGENOM" id="CLU_966433_0_0_1"/>
<proteinExistence type="predicted"/>
<evidence type="ECO:0000256" key="3">
    <source>
        <dbReference type="ARBA" id="ARBA00022833"/>
    </source>
</evidence>
<evidence type="ECO:0000313" key="5">
    <source>
        <dbReference type="EMBL" id="EMD37948.1"/>
    </source>
</evidence>
<keyword evidence="6" id="KW-1185">Reference proteome</keyword>
<keyword evidence="3" id="KW-0862">Zinc</keyword>
<dbReference type="Gene3D" id="3.30.40.10">
    <property type="entry name" value="Zinc/RING finger domain, C3HC4 (zinc finger)"/>
    <property type="match status" value="1"/>
</dbReference>
<dbReference type="Proteomes" id="UP000016930">
    <property type="component" value="Unassembled WGS sequence"/>
</dbReference>